<dbReference type="Gene3D" id="3.40.50.300">
    <property type="entry name" value="P-loop containing nucleotide triphosphate hydrolases"/>
    <property type="match status" value="1"/>
</dbReference>
<dbReference type="OrthoDB" id="10264378at2759"/>
<evidence type="ECO:0000313" key="15">
    <source>
        <dbReference type="Proteomes" id="UP000193144"/>
    </source>
</evidence>
<evidence type="ECO:0000256" key="9">
    <source>
        <dbReference type="ARBA" id="ARBA00023274"/>
    </source>
</evidence>
<dbReference type="FunFam" id="3.40.50.300:FF:002356">
    <property type="entry name" value="U3 small nucleolar RNA-associated protein 25"/>
    <property type="match status" value="1"/>
</dbReference>
<accession>A0A1Y1ZLH8</accession>
<evidence type="ECO:0000256" key="1">
    <source>
        <dbReference type="ARBA" id="ARBA00002883"/>
    </source>
</evidence>
<evidence type="ECO:0000256" key="10">
    <source>
        <dbReference type="RuleBase" id="RU365070"/>
    </source>
</evidence>
<evidence type="ECO:0000256" key="5">
    <source>
        <dbReference type="ARBA" id="ARBA00015422"/>
    </source>
</evidence>
<dbReference type="GO" id="GO:0032040">
    <property type="term" value="C:small-subunit processome"/>
    <property type="evidence" value="ECO:0007669"/>
    <property type="project" value="TreeGrafter"/>
</dbReference>
<evidence type="ECO:0000256" key="4">
    <source>
        <dbReference type="ARBA" id="ARBA00011192"/>
    </source>
</evidence>
<feature type="region of interest" description="Disordered" evidence="11">
    <location>
        <begin position="1"/>
        <end position="98"/>
    </location>
</feature>
<evidence type="ECO:0000256" key="6">
    <source>
        <dbReference type="ARBA" id="ARBA00022517"/>
    </source>
</evidence>
<dbReference type="GO" id="GO:0019843">
    <property type="term" value="F:rRNA binding"/>
    <property type="evidence" value="ECO:0007669"/>
    <property type="project" value="TreeGrafter"/>
</dbReference>
<dbReference type="GO" id="GO:0034511">
    <property type="term" value="F:U3 snoRNA binding"/>
    <property type="evidence" value="ECO:0007669"/>
    <property type="project" value="InterPro"/>
</dbReference>
<dbReference type="EMBL" id="MCFA01000064">
    <property type="protein sequence ID" value="ORY11121.1"/>
    <property type="molecule type" value="Genomic_DNA"/>
</dbReference>
<feature type="domain" description="UTP25 C-terminal" evidence="12">
    <location>
        <begin position="499"/>
        <end position="695"/>
    </location>
</feature>
<dbReference type="STRING" id="1231657.A0A1Y1ZLH8"/>
<dbReference type="AlphaFoldDB" id="A0A1Y1ZLH8"/>
<organism evidence="14 15">
    <name type="scientific">Clohesyomyces aquaticus</name>
    <dbReference type="NCBI Taxonomy" id="1231657"/>
    <lineage>
        <taxon>Eukaryota</taxon>
        <taxon>Fungi</taxon>
        <taxon>Dikarya</taxon>
        <taxon>Ascomycota</taxon>
        <taxon>Pezizomycotina</taxon>
        <taxon>Dothideomycetes</taxon>
        <taxon>Pleosporomycetidae</taxon>
        <taxon>Pleosporales</taxon>
        <taxon>Lindgomycetaceae</taxon>
        <taxon>Clohesyomyces</taxon>
    </lineage>
</organism>
<evidence type="ECO:0000259" key="13">
    <source>
        <dbReference type="Pfam" id="PF22916"/>
    </source>
</evidence>
<protein>
    <recommendedName>
        <fullName evidence="5 10">U3 small nucleolar RNA-associated protein 25</fullName>
        <shortName evidence="10">U3 snoRNA-associated protein 25</shortName>
    </recommendedName>
</protein>
<keyword evidence="7 10" id="KW-0698">rRNA processing</keyword>
<dbReference type="PANTHER" id="PTHR12933">
    <property type="entry name" value="ORF PROTEIN-RELATED"/>
    <property type="match status" value="1"/>
</dbReference>
<dbReference type="PANTHER" id="PTHR12933:SF0">
    <property type="entry name" value="U3 SMALL NUCLEOLAR RNA-ASSOCIATED PROTEIN 25 HOMOLOG"/>
    <property type="match status" value="1"/>
</dbReference>
<dbReference type="Pfam" id="PF22916">
    <property type="entry name" value="UTP25_NTPase-like"/>
    <property type="match status" value="1"/>
</dbReference>
<dbReference type="Proteomes" id="UP000193144">
    <property type="component" value="Unassembled WGS sequence"/>
</dbReference>
<dbReference type="GO" id="GO:0000462">
    <property type="term" value="P:maturation of SSU-rRNA from tricistronic rRNA transcript (SSU-rRNA, 5.8S rRNA, LSU-rRNA)"/>
    <property type="evidence" value="ECO:0007669"/>
    <property type="project" value="TreeGrafter"/>
</dbReference>
<dbReference type="InterPro" id="IPR053939">
    <property type="entry name" value="UTP25_C"/>
</dbReference>
<keyword evidence="15" id="KW-1185">Reference proteome</keyword>
<dbReference type="InterPro" id="IPR027417">
    <property type="entry name" value="P-loop_NTPase"/>
</dbReference>
<evidence type="ECO:0000256" key="8">
    <source>
        <dbReference type="ARBA" id="ARBA00023242"/>
    </source>
</evidence>
<comment type="similarity">
    <text evidence="3 10">Belongs to the UTP25 family.</text>
</comment>
<evidence type="ECO:0000256" key="2">
    <source>
        <dbReference type="ARBA" id="ARBA00004604"/>
    </source>
</evidence>
<evidence type="ECO:0000256" key="7">
    <source>
        <dbReference type="ARBA" id="ARBA00022552"/>
    </source>
</evidence>
<sequence length="696" mass="79008">MDDAVPDAVPDAQPDIPSGPESDEDPSDVSQAGADDEDAEPAASAYHSLLQSFDQNAAKDKPRRKRRKLEHSRASAEEVDDAQQQADAADDSEAEQVSAAEQLRAVEAQVALVEQDEGDDVDSSDPFERHFAAVDEKELEKRLRAVKDNQWITEKVNVADEGRCMWQIPKMDEKAPSRRKLKEVGDIKLKPRLETNAQSMIGQFTDLEPAIVPAIFDYQDLLFCGRTVQNAPRLRHITCLHALNHIFKTRDRVIKNNAKLSHSPESADLELRDQGFARPKVLFLLETKQACVRVIESVTQLCNFEQQENKKRFLDSFSLPSDKFSDDKPSDFRELFEGNDENEFRLGLKFTRKTLKFFAKFYNSDIILSSPLGLRRAIEANGDPKKTDYDFLSSVEMVIHDQADATQMQNWEHLEYVFAHLNLQPRSAHDCDFSRVRNWYLDGLSSHFRQTIILSAYLTPSINALWNKSMRNWAGRCKYTPVYTTTSTNGNIPAIENLTHLGIKQTFSRFASPTHLEDPDARFKFWQTSTLPWILKLAKTHQSQSNPGGGGVGVVLYIPSYLDFVRLRNSLVDSPLSYASISEYTTPTDVRKARSHFMSGRHSLLLYTERAHHFHRYKIRGVKKVVFWGVPTNPRFYEEAVGWIGESVGRAEIRVEEAGVRASFSRWEAMEVERVVGTSRVGSLVGGERGDVFDFI</sequence>
<gene>
    <name evidence="14" type="ORF">BCR34DRAFT_601573</name>
</gene>
<evidence type="ECO:0000256" key="11">
    <source>
        <dbReference type="SAM" id="MobiDB-lite"/>
    </source>
</evidence>
<reference evidence="14 15" key="1">
    <citation type="submission" date="2016-07" db="EMBL/GenBank/DDBJ databases">
        <title>Pervasive Adenine N6-methylation of Active Genes in Fungi.</title>
        <authorList>
            <consortium name="DOE Joint Genome Institute"/>
            <person name="Mondo S.J."/>
            <person name="Dannebaum R.O."/>
            <person name="Kuo R.C."/>
            <person name="Labutti K."/>
            <person name="Haridas S."/>
            <person name="Kuo A."/>
            <person name="Salamov A."/>
            <person name="Ahrendt S.R."/>
            <person name="Lipzen A."/>
            <person name="Sullivan W."/>
            <person name="Andreopoulos W.B."/>
            <person name="Clum A."/>
            <person name="Lindquist E."/>
            <person name="Daum C."/>
            <person name="Ramamoorthy G.K."/>
            <person name="Gryganskyi A."/>
            <person name="Culley D."/>
            <person name="Magnuson J.K."/>
            <person name="James T.Y."/>
            <person name="O'Malley M.A."/>
            <person name="Stajich J.E."/>
            <person name="Spatafora J.W."/>
            <person name="Visel A."/>
            <person name="Grigoriev I.V."/>
        </authorList>
    </citation>
    <scope>NUCLEOTIDE SEQUENCE [LARGE SCALE GENOMIC DNA]</scope>
    <source>
        <strain evidence="14 15">CBS 115471</strain>
    </source>
</reference>
<comment type="caution">
    <text evidence="14">The sequence shown here is derived from an EMBL/GenBank/DDBJ whole genome shotgun (WGS) entry which is preliminary data.</text>
</comment>
<comment type="subunit">
    <text evidence="4 10">Component of the ribosomal small subunit (SSU) processome composed of at least 40 protein subunits and snoRNA U3.</text>
</comment>
<evidence type="ECO:0000313" key="14">
    <source>
        <dbReference type="EMBL" id="ORY11121.1"/>
    </source>
</evidence>
<dbReference type="InterPro" id="IPR010678">
    <property type="entry name" value="UTP25"/>
</dbReference>
<feature type="domain" description="UTP25 NTP hydrolase-like" evidence="13">
    <location>
        <begin position="218"/>
        <end position="476"/>
    </location>
</feature>
<dbReference type="InterPro" id="IPR053940">
    <property type="entry name" value="UTP25_NTPase-like"/>
</dbReference>
<keyword evidence="6 10" id="KW-0690">Ribosome biogenesis</keyword>
<feature type="compositionally biased region" description="Low complexity" evidence="11">
    <location>
        <begin position="1"/>
        <end position="15"/>
    </location>
</feature>
<comment type="subcellular location">
    <subcellularLocation>
        <location evidence="2 10">Nucleus</location>
        <location evidence="2 10">Nucleolus</location>
    </subcellularLocation>
</comment>
<comment type="function">
    <text evidence="1 10">DEAD-box RNA helicase-like protein required for pre-18S rRNA processing, specifically at sites A0, A1, and A2.</text>
</comment>
<evidence type="ECO:0000259" key="12">
    <source>
        <dbReference type="Pfam" id="PF06862"/>
    </source>
</evidence>
<evidence type="ECO:0000256" key="3">
    <source>
        <dbReference type="ARBA" id="ARBA00009223"/>
    </source>
</evidence>
<keyword evidence="9 10" id="KW-0687">Ribonucleoprotein</keyword>
<feature type="compositionally biased region" description="Basic residues" evidence="11">
    <location>
        <begin position="61"/>
        <end position="70"/>
    </location>
</feature>
<dbReference type="Pfam" id="PF06862">
    <property type="entry name" value="Utp25_C"/>
    <property type="match status" value="1"/>
</dbReference>
<keyword evidence="8 10" id="KW-0539">Nucleus</keyword>
<proteinExistence type="inferred from homology"/>
<name>A0A1Y1ZLH8_9PLEO</name>